<dbReference type="PANTHER" id="PTHR30244:SF34">
    <property type="entry name" value="DTDP-4-AMINO-4,6-DIDEOXYGALACTOSE TRANSAMINASE"/>
    <property type="match status" value="1"/>
</dbReference>
<dbReference type="PANTHER" id="PTHR30244">
    <property type="entry name" value="TRANSAMINASE"/>
    <property type="match status" value="1"/>
</dbReference>
<dbReference type="InterPro" id="IPR015424">
    <property type="entry name" value="PyrdxlP-dep_Trfase"/>
</dbReference>
<dbReference type="AlphaFoldDB" id="A0A3B1ATT3"/>
<reference evidence="1" key="1">
    <citation type="submission" date="2018-06" db="EMBL/GenBank/DDBJ databases">
        <authorList>
            <person name="Zhirakovskaya E."/>
        </authorList>
    </citation>
    <scope>NUCLEOTIDE SEQUENCE</scope>
</reference>
<dbReference type="GO" id="GO:0030170">
    <property type="term" value="F:pyridoxal phosphate binding"/>
    <property type="evidence" value="ECO:0007669"/>
    <property type="project" value="TreeGrafter"/>
</dbReference>
<evidence type="ECO:0000313" key="1">
    <source>
        <dbReference type="EMBL" id="VAX09389.1"/>
    </source>
</evidence>
<dbReference type="Gene3D" id="3.90.1150.10">
    <property type="entry name" value="Aspartate Aminotransferase, domain 1"/>
    <property type="match status" value="1"/>
</dbReference>
<dbReference type="InterPro" id="IPR015422">
    <property type="entry name" value="PyrdxlP-dep_Trfase_small"/>
</dbReference>
<evidence type="ECO:0008006" key="2">
    <source>
        <dbReference type="Google" id="ProtNLM"/>
    </source>
</evidence>
<dbReference type="InterPro" id="IPR015421">
    <property type="entry name" value="PyrdxlP-dep_Trfase_major"/>
</dbReference>
<protein>
    <recommendedName>
        <fullName evidence="2">Aminotransferase, DegT/DnrJ/EryC1/StrS family</fullName>
    </recommendedName>
</protein>
<gene>
    <name evidence="1" type="ORF">MNBD_GAMMA26-1898</name>
</gene>
<dbReference type="SUPFAM" id="SSF53383">
    <property type="entry name" value="PLP-dependent transferases"/>
    <property type="match status" value="1"/>
</dbReference>
<proteinExistence type="predicted"/>
<organism evidence="1">
    <name type="scientific">hydrothermal vent metagenome</name>
    <dbReference type="NCBI Taxonomy" id="652676"/>
    <lineage>
        <taxon>unclassified sequences</taxon>
        <taxon>metagenomes</taxon>
        <taxon>ecological metagenomes</taxon>
    </lineage>
</organism>
<dbReference type="GO" id="GO:0008483">
    <property type="term" value="F:transaminase activity"/>
    <property type="evidence" value="ECO:0007669"/>
    <property type="project" value="TreeGrafter"/>
</dbReference>
<name>A0A3B1ATT3_9ZZZZ</name>
<sequence length="391" mass="43671">MSSIKDQLKQLGGKGCFSKILSTSNLYLPSIERVLKYLKNHKPSSSNHNPLSRMLEERLCEYHKTNNCVLFSSGFWALVSAIKLKSIEGRQNVIIPSMTYRRLADVVHWSGNTPVFVDVNKRDLAVSVDAVRKSIDSETALILAVHPIVNCCDIQSFIDLSHEVNIPLIFDAVESVHETFDGKRIGSFGCGEVFSFHASKLINGIEGGYVCTNDNEFAAELKQLVSFGVGKKGSEMIVGMDARPIDGHAAFALAGLDEIEINISHNNEIYATYKHGLREIEGLNLMEFDETEQTSFKNIVVEVTEKYPISRDSLVAFLNSEGLLARSHYDPPLHRKEYAYNVITKDMINSNQLCSRYINLPCGAIVLISDVEKILKILKFISVNSHLLEVE</sequence>
<dbReference type="Gene3D" id="3.40.640.10">
    <property type="entry name" value="Type I PLP-dependent aspartate aminotransferase-like (Major domain)"/>
    <property type="match status" value="1"/>
</dbReference>
<accession>A0A3B1ATT3</accession>
<dbReference type="EMBL" id="UOFX01000051">
    <property type="protein sequence ID" value="VAX09389.1"/>
    <property type="molecule type" value="Genomic_DNA"/>
</dbReference>
<dbReference type="Pfam" id="PF01041">
    <property type="entry name" value="DegT_DnrJ_EryC1"/>
    <property type="match status" value="1"/>
</dbReference>
<dbReference type="GO" id="GO:0000271">
    <property type="term" value="P:polysaccharide biosynthetic process"/>
    <property type="evidence" value="ECO:0007669"/>
    <property type="project" value="TreeGrafter"/>
</dbReference>
<dbReference type="PIRSF" id="PIRSF000390">
    <property type="entry name" value="PLP_StrS"/>
    <property type="match status" value="1"/>
</dbReference>
<dbReference type="InterPro" id="IPR000653">
    <property type="entry name" value="DegT/StrS_aminotransferase"/>
</dbReference>